<dbReference type="OrthoDB" id="6169724at2"/>
<name>A0A2N7U2N7_9GAMM</name>
<feature type="region of interest" description="Disordered" evidence="1">
    <location>
        <begin position="82"/>
        <end position="102"/>
    </location>
</feature>
<comment type="caution">
    <text evidence="2">The sequence shown here is derived from an EMBL/GenBank/DDBJ whole genome shotgun (WGS) entry which is preliminary data.</text>
</comment>
<dbReference type="RefSeq" id="WP_102653769.1">
    <property type="nucleotide sequence ID" value="NZ_PNRF01000027.1"/>
</dbReference>
<evidence type="ECO:0000256" key="1">
    <source>
        <dbReference type="SAM" id="MobiDB-lite"/>
    </source>
</evidence>
<gene>
    <name evidence="2" type="ORF">C1H69_12685</name>
</gene>
<dbReference type="AlphaFoldDB" id="A0A2N7U2N7"/>
<protein>
    <submittedName>
        <fullName evidence="2">Uncharacterized protein</fullName>
    </submittedName>
</protein>
<keyword evidence="3" id="KW-1185">Reference proteome</keyword>
<evidence type="ECO:0000313" key="3">
    <source>
        <dbReference type="Proteomes" id="UP000235803"/>
    </source>
</evidence>
<accession>A0A2N7U2N7</accession>
<evidence type="ECO:0000313" key="2">
    <source>
        <dbReference type="EMBL" id="PMR74705.1"/>
    </source>
</evidence>
<dbReference type="EMBL" id="PNRF01000027">
    <property type="protein sequence ID" value="PMR74705.1"/>
    <property type="molecule type" value="Genomic_DNA"/>
</dbReference>
<dbReference type="Proteomes" id="UP000235803">
    <property type="component" value="Unassembled WGS sequence"/>
</dbReference>
<sequence>MTMQQVSETSGLEGGDIISVRISGDTDTHYTATWIIHREGESETLEVSGRVPESHEFRGDGLEAVVTQTSRVGHLILEVSKGGNISRSSTGGQGSEMRINVR</sequence>
<organism evidence="2 3">
    <name type="scientific">Billgrantia endophytica</name>
    <dbReference type="NCBI Taxonomy" id="2033802"/>
    <lineage>
        <taxon>Bacteria</taxon>
        <taxon>Pseudomonadati</taxon>
        <taxon>Pseudomonadota</taxon>
        <taxon>Gammaproteobacteria</taxon>
        <taxon>Oceanospirillales</taxon>
        <taxon>Halomonadaceae</taxon>
        <taxon>Billgrantia</taxon>
    </lineage>
</organism>
<reference evidence="2 3" key="1">
    <citation type="submission" date="2018-01" db="EMBL/GenBank/DDBJ databases">
        <title>Halomonas endophytica sp. nov., isolated from storage liquid in the stems of Populus euphratica.</title>
        <authorList>
            <person name="Chen C."/>
        </authorList>
    </citation>
    <scope>NUCLEOTIDE SEQUENCE [LARGE SCALE GENOMIC DNA]</scope>
    <source>
        <strain evidence="2 3">MC28</strain>
    </source>
</reference>
<proteinExistence type="predicted"/>